<dbReference type="Proteomes" id="UP001528040">
    <property type="component" value="Unassembled WGS sequence"/>
</dbReference>
<keyword evidence="11" id="KW-1185">Reference proteome</keyword>
<evidence type="ECO:0000313" key="11">
    <source>
        <dbReference type="Proteomes" id="UP001528040"/>
    </source>
</evidence>
<evidence type="ECO:0000256" key="8">
    <source>
        <dbReference type="SAM" id="Phobius"/>
    </source>
</evidence>
<feature type="domain" description="Histidine kinase" evidence="9">
    <location>
        <begin position="257"/>
        <end position="463"/>
    </location>
</feature>
<feature type="transmembrane region" description="Helical" evidence="8">
    <location>
        <begin position="179"/>
        <end position="201"/>
    </location>
</feature>
<dbReference type="InterPro" id="IPR005467">
    <property type="entry name" value="His_kinase_dom"/>
</dbReference>
<protein>
    <recommendedName>
        <fullName evidence="2">histidine kinase</fullName>
        <ecNumber evidence="2">2.7.13.3</ecNumber>
    </recommendedName>
</protein>
<keyword evidence="3" id="KW-0597">Phosphoprotein</keyword>
<keyword evidence="7 8" id="KW-1133">Transmembrane helix</keyword>
<dbReference type="Pfam" id="PF00512">
    <property type="entry name" value="HisKA"/>
    <property type="match status" value="1"/>
</dbReference>
<dbReference type="GO" id="GO:0005524">
    <property type="term" value="F:ATP binding"/>
    <property type="evidence" value="ECO:0007669"/>
    <property type="project" value="UniProtKB-KW"/>
</dbReference>
<dbReference type="EC" id="2.7.13.3" evidence="2"/>
<evidence type="ECO:0000313" key="10">
    <source>
        <dbReference type="EMBL" id="MDA5095565.1"/>
    </source>
</evidence>
<dbReference type="Pfam" id="PF02518">
    <property type="entry name" value="HATPase_c"/>
    <property type="match status" value="1"/>
</dbReference>
<evidence type="ECO:0000256" key="4">
    <source>
        <dbReference type="ARBA" id="ARBA00022679"/>
    </source>
</evidence>
<dbReference type="Gene3D" id="1.10.287.130">
    <property type="match status" value="1"/>
</dbReference>
<organism evidence="10 11">
    <name type="scientific">Aliiroseovarius salicola</name>
    <dbReference type="NCBI Taxonomy" id="3009082"/>
    <lineage>
        <taxon>Bacteria</taxon>
        <taxon>Pseudomonadati</taxon>
        <taxon>Pseudomonadota</taxon>
        <taxon>Alphaproteobacteria</taxon>
        <taxon>Rhodobacterales</taxon>
        <taxon>Paracoccaceae</taxon>
        <taxon>Aliiroseovarius</taxon>
    </lineage>
</organism>
<dbReference type="PANTHER" id="PTHR45436:SF5">
    <property type="entry name" value="SENSOR HISTIDINE KINASE TRCS"/>
    <property type="match status" value="1"/>
</dbReference>
<dbReference type="InterPro" id="IPR003661">
    <property type="entry name" value="HisK_dim/P_dom"/>
</dbReference>
<dbReference type="SUPFAM" id="SSF55874">
    <property type="entry name" value="ATPase domain of HSP90 chaperone/DNA topoisomerase II/histidine kinase"/>
    <property type="match status" value="1"/>
</dbReference>
<gene>
    <name evidence="10" type="ORF">O2N63_15860</name>
</gene>
<dbReference type="InterPro" id="IPR036890">
    <property type="entry name" value="HATPase_C_sf"/>
</dbReference>
<comment type="caution">
    <text evidence="10">The sequence shown here is derived from an EMBL/GenBank/DDBJ whole genome shotgun (WGS) entry which is preliminary data.</text>
</comment>
<dbReference type="SMART" id="SM00388">
    <property type="entry name" value="HisKA"/>
    <property type="match status" value="1"/>
</dbReference>
<comment type="catalytic activity">
    <reaction evidence="1">
        <text>ATP + protein L-histidine = ADP + protein N-phospho-L-histidine.</text>
        <dbReference type="EC" id="2.7.13.3"/>
    </reaction>
</comment>
<dbReference type="InterPro" id="IPR036097">
    <property type="entry name" value="HisK_dim/P_sf"/>
</dbReference>
<dbReference type="InterPro" id="IPR003594">
    <property type="entry name" value="HATPase_dom"/>
</dbReference>
<dbReference type="EMBL" id="JAQIIO010000012">
    <property type="protein sequence ID" value="MDA5095565.1"/>
    <property type="molecule type" value="Genomic_DNA"/>
</dbReference>
<accession>A0ABT4W4W8</accession>
<keyword evidence="10" id="KW-0067">ATP-binding</keyword>
<evidence type="ECO:0000256" key="1">
    <source>
        <dbReference type="ARBA" id="ARBA00000085"/>
    </source>
</evidence>
<keyword evidence="10" id="KW-0547">Nucleotide-binding</keyword>
<keyword evidence="4" id="KW-0808">Transferase</keyword>
<dbReference type="PROSITE" id="PS50109">
    <property type="entry name" value="HIS_KIN"/>
    <property type="match status" value="1"/>
</dbReference>
<proteinExistence type="predicted"/>
<dbReference type="SMART" id="SM00387">
    <property type="entry name" value="HATPase_c"/>
    <property type="match status" value="1"/>
</dbReference>
<dbReference type="RefSeq" id="WP_271055277.1">
    <property type="nucleotide sequence ID" value="NZ_JAQIIO010000012.1"/>
</dbReference>
<evidence type="ECO:0000256" key="3">
    <source>
        <dbReference type="ARBA" id="ARBA00022553"/>
    </source>
</evidence>
<evidence type="ECO:0000256" key="7">
    <source>
        <dbReference type="ARBA" id="ARBA00022989"/>
    </source>
</evidence>
<sequence>MRSSLSLRLLLMAALTTTMALVSTAFVLNVLFQNYFENRLQQELNTHLFSITGHVGLDEAGNVVIAPVADPRFSQPLSGYYWQIEIDDQPAQLSPSFWAVPLELPRPALPGQVQYHTVNEGQDGALSIASWHVHLTGDHGRADPTAGAETVGRHEVFISVAVDRSDIDISTAGFFRSSAIWLAAMGAFLLIGGWVQVRLGLKPLEKIRYEVARIMTSPETRLSEDYPREVRPLANEVNSLLAANEASLDRARTHSGDLAHGLKTPLTVLQGTAHQLREKGDAEAAAEIETEVNNMRHIVERELASVRNNTDRNRFSTVAPVAARLIKVLRRQPNASHLVWEEDLDPTVLAPFDEHDLTELLGNLLDNAMKWTRDRIHLTVSNERDHHVLRVEDNGPGIAPDDRDTVLERGGRVTPDRATSGPSGSGLGLTIVQDMGDGAGVTLVLKTSALGGLCVELTWPRIEI</sequence>
<dbReference type="SUPFAM" id="SSF47384">
    <property type="entry name" value="Homodimeric domain of signal transducing histidine kinase"/>
    <property type="match status" value="1"/>
</dbReference>
<reference evidence="10 11" key="1">
    <citation type="submission" date="2023-01" db="EMBL/GenBank/DDBJ databases">
        <authorList>
            <person name="Yoon J.-W."/>
        </authorList>
    </citation>
    <scope>NUCLEOTIDE SEQUENCE [LARGE SCALE GENOMIC DNA]</scope>
    <source>
        <strain evidence="10 11">KMU-50</strain>
    </source>
</reference>
<evidence type="ECO:0000256" key="2">
    <source>
        <dbReference type="ARBA" id="ARBA00012438"/>
    </source>
</evidence>
<name>A0ABT4W4W8_9RHOB</name>
<evidence type="ECO:0000256" key="6">
    <source>
        <dbReference type="ARBA" id="ARBA00022777"/>
    </source>
</evidence>
<dbReference type="InterPro" id="IPR050428">
    <property type="entry name" value="TCS_sensor_his_kinase"/>
</dbReference>
<evidence type="ECO:0000259" key="9">
    <source>
        <dbReference type="PROSITE" id="PS50109"/>
    </source>
</evidence>
<dbReference type="PANTHER" id="PTHR45436">
    <property type="entry name" value="SENSOR HISTIDINE KINASE YKOH"/>
    <property type="match status" value="1"/>
</dbReference>
<evidence type="ECO:0000256" key="5">
    <source>
        <dbReference type="ARBA" id="ARBA00022692"/>
    </source>
</evidence>
<keyword evidence="6" id="KW-0418">Kinase</keyword>
<keyword evidence="8" id="KW-0472">Membrane</keyword>
<keyword evidence="5 8" id="KW-0812">Transmembrane</keyword>
<dbReference type="Gene3D" id="3.30.565.10">
    <property type="entry name" value="Histidine kinase-like ATPase, C-terminal domain"/>
    <property type="match status" value="1"/>
</dbReference>